<keyword evidence="9 13" id="KW-1133">Transmembrane helix</keyword>
<sequence>MPSHTTTRYTLTAMALHWLLALGLIGLLVFGWYMVGLPFSPTKLKYYNWHKWAGMTILALSALRLLWRITHRPPALPARITSLMPRWQQVAHHGVHHLMYVLFFAVPLLGWAYSSAAGFPVVWFGVWQLPDLVAASPELAETIKPWHMITAYTLAVLIVLHVAAALKHQLIDRDGLLQRMLPGRDGSR</sequence>
<dbReference type="STRING" id="225992.B5M06_01835"/>
<comment type="subcellular location">
    <subcellularLocation>
        <location evidence="2">Cell membrane</location>
        <topology evidence="2">Multi-pass membrane protein</topology>
    </subcellularLocation>
</comment>
<keyword evidence="6 13" id="KW-0812">Transmembrane</keyword>
<dbReference type="KEGG" id="cke:B5M06_01835"/>
<dbReference type="PANTHER" id="PTHR30529">
    <property type="entry name" value="CYTOCHROME B561"/>
    <property type="match status" value="1"/>
</dbReference>
<protein>
    <submittedName>
        <fullName evidence="15 16">Cytochrome B</fullName>
    </submittedName>
</protein>
<evidence type="ECO:0000313" key="17">
    <source>
        <dbReference type="Proteomes" id="UP000053300"/>
    </source>
</evidence>
<keyword evidence="8" id="KW-0249">Electron transport</keyword>
<feature type="transmembrane region" description="Helical" evidence="13">
    <location>
        <begin position="98"/>
        <end position="126"/>
    </location>
</feature>
<evidence type="ECO:0000256" key="9">
    <source>
        <dbReference type="ARBA" id="ARBA00022989"/>
    </source>
</evidence>
<evidence type="ECO:0000256" key="4">
    <source>
        <dbReference type="ARBA" id="ARBA00022475"/>
    </source>
</evidence>
<evidence type="ECO:0000256" key="5">
    <source>
        <dbReference type="ARBA" id="ARBA00022617"/>
    </source>
</evidence>
<keyword evidence="4" id="KW-1003">Cell membrane</keyword>
<dbReference type="SUPFAM" id="SSF81342">
    <property type="entry name" value="Transmembrane di-heme cytochromes"/>
    <property type="match status" value="1"/>
</dbReference>
<dbReference type="InterPro" id="IPR016174">
    <property type="entry name" value="Di-haem_cyt_TM"/>
</dbReference>
<evidence type="ECO:0000256" key="2">
    <source>
        <dbReference type="ARBA" id="ARBA00004651"/>
    </source>
</evidence>
<dbReference type="Proteomes" id="UP000242792">
    <property type="component" value="Chromosome"/>
</dbReference>
<keyword evidence="10" id="KW-0408">Iron</keyword>
<evidence type="ECO:0000313" key="18">
    <source>
        <dbReference type="Proteomes" id="UP000242792"/>
    </source>
</evidence>
<dbReference type="GO" id="GO:0046872">
    <property type="term" value="F:metal ion binding"/>
    <property type="evidence" value="ECO:0007669"/>
    <property type="project" value="UniProtKB-KW"/>
</dbReference>
<evidence type="ECO:0000256" key="1">
    <source>
        <dbReference type="ARBA" id="ARBA00001970"/>
    </source>
</evidence>
<evidence type="ECO:0000256" key="13">
    <source>
        <dbReference type="SAM" id="Phobius"/>
    </source>
</evidence>
<dbReference type="RefSeq" id="WP_054066787.1">
    <property type="nucleotide sequence ID" value="NZ_CATYED010000002.1"/>
</dbReference>
<dbReference type="GO" id="GO:0005886">
    <property type="term" value="C:plasma membrane"/>
    <property type="evidence" value="ECO:0007669"/>
    <property type="project" value="UniProtKB-SubCell"/>
</dbReference>
<keyword evidence="7" id="KW-0479">Metal-binding</keyword>
<dbReference type="GO" id="GO:0022904">
    <property type="term" value="P:respiratory electron transport chain"/>
    <property type="evidence" value="ECO:0007669"/>
    <property type="project" value="InterPro"/>
</dbReference>
<reference evidence="16 17" key="1">
    <citation type="submission" date="2015-12" db="EMBL/GenBank/DDBJ databases">
        <title>Complete genome sequence of a multi-drug resistant strain Acidovorax sp. 12322-1.</title>
        <authorList>
            <person name="Ming D."/>
            <person name="Wang M."/>
            <person name="Hu S."/>
            <person name="Zhou Y."/>
            <person name="Jiang T."/>
        </authorList>
    </citation>
    <scope>NUCLEOTIDE SEQUENCE [LARGE SCALE GENOMIC DNA]</scope>
    <source>
        <strain evidence="16 17">12322-1</strain>
    </source>
</reference>
<dbReference type="OrthoDB" id="8536275at2"/>
<evidence type="ECO:0000256" key="10">
    <source>
        <dbReference type="ARBA" id="ARBA00023004"/>
    </source>
</evidence>
<evidence type="ECO:0000256" key="7">
    <source>
        <dbReference type="ARBA" id="ARBA00022723"/>
    </source>
</evidence>
<comment type="cofactor">
    <cofactor evidence="1">
        <name>heme b</name>
        <dbReference type="ChEBI" id="CHEBI:60344"/>
    </cofactor>
</comment>
<dbReference type="Gene3D" id="1.20.950.20">
    <property type="entry name" value="Transmembrane di-heme cytochromes, Chain C"/>
    <property type="match status" value="1"/>
</dbReference>
<dbReference type="InterPro" id="IPR052168">
    <property type="entry name" value="Cytochrome_b561_oxidase"/>
</dbReference>
<dbReference type="InterPro" id="IPR011577">
    <property type="entry name" value="Cyt_b561_bac/Ni-Hgenase"/>
</dbReference>
<evidence type="ECO:0000256" key="6">
    <source>
        <dbReference type="ARBA" id="ARBA00022692"/>
    </source>
</evidence>
<dbReference type="EMBL" id="LPXH01000034">
    <property type="protein sequence ID" value="KUF39853.1"/>
    <property type="molecule type" value="Genomic_DNA"/>
</dbReference>
<dbReference type="Pfam" id="PF01292">
    <property type="entry name" value="Ni_hydr_CYTB"/>
    <property type="match status" value="1"/>
</dbReference>
<keyword evidence="5" id="KW-0349">Heme</keyword>
<keyword evidence="17" id="KW-1185">Reference proteome</keyword>
<dbReference type="PANTHER" id="PTHR30529:SF1">
    <property type="entry name" value="CYTOCHROME B561 HOMOLOG 2"/>
    <property type="match status" value="1"/>
</dbReference>
<evidence type="ECO:0000313" key="16">
    <source>
        <dbReference type="EMBL" id="KUF39853.1"/>
    </source>
</evidence>
<keyword evidence="3" id="KW-0813">Transport</keyword>
<comment type="similarity">
    <text evidence="12">Belongs to the cytochrome b561 family.</text>
</comment>
<accession>A0A1V3TPL7</accession>
<evidence type="ECO:0000313" key="15">
    <source>
        <dbReference type="EMBL" id="AQZ97187.1"/>
    </source>
</evidence>
<dbReference type="GO" id="GO:0009055">
    <property type="term" value="F:electron transfer activity"/>
    <property type="evidence" value="ECO:0007669"/>
    <property type="project" value="InterPro"/>
</dbReference>
<dbReference type="GeneID" id="83038053"/>
<dbReference type="AlphaFoldDB" id="A0A0W7YXN6"/>
<dbReference type="GO" id="GO:0020037">
    <property type="term" value="F:heme binding"/>
    <property type="evidence" value="ECO:0007669"/>
    <property type="project" value="TreeGrafter"/>
</dbReference>
<feature type="transmembrane region" description="Helical" evidence="13">
    <location>
        <begin position="47"/>
        <end position="67"/>
    </location>
</feature>
<evidence type="ECO:0000256" key="8">
    <source>
        <dbReference type="ARBA" id="ARBA00022982"/>
    </source>
</evidence>
<accession>A0A1V0BB81</accession>
<name>A0A0W7YXN6_9BURK</name>
<evidence type="ECO:0000256" key="11">
    <source>
        <dbReference type="ARBA" id="ARBA00023136"/>
    </source>
</evidence>
<reference evidence="15 18" key="2">
    <citation type="submission" date="2017-03" db="EMBL/GenBank/DDBJ databases">
        <title>Rapid Whole Genome Sequencing of Comamonas kerstersii Causing Continuous ambulatory Peritoneal Dialysis-Associated Peritonitis.</title>
        <authorList>
            <person name="Zheng B."/>
        </authorList>
    </citation>
    <scope>NUCLEOTIDE SEQUENCE [LARGE SCALE GENOMIC DNA]</scope>
    <source>
        <strain evidence="15 18">8943</strain>
    </source>
</reference>
<dbReference type="EMBL" id="CP020121">
    <property type="protein sequence ID" value="AQZ97187.1"/>
    <property type="molecule type" value="Genomic_DNA"/>
</dbReference>
<evidence type="ECO:0000256" key="12">
    <source>
        <dbReference type="ARBA" id="ARBA00037975"/>
    </source>
</evidence>
<organism evidence="16 17">
    <name type="scientific">Comamonas kerstersii</name>
    <dbReference type="NCBI Taxonomy" id="225992"/>
    <lineage>
        <taxon>Bacteria</taxon>
        <taxon>Pseudomonadati</taxon>
        <taxon>Pseudomonadota</taxon>
        <taxon>Betaproteobacteria</taxon>
        <taxon>Burkholderiales</taxon>
        <taxon>Comamonadaceae</taxon>
        <taxon>Comamonas</taxon>
    </lineage>
</organism>
<evidence type="ECO:0000259" key="14">
    <source>
        <dbReference type="Pfam" id="PF01292"/>
    </source>
</evidence>
<evidence type="ECO:0000256" key="3">
    <source>
        <dbReference type="ARBA" id="ARBA00022448"/>
    </source>
</evidence>
<dbReference type="Proteomes" id="UP000053300">
    <property type="component" value="Unassembled WGS sequence"/>
</dbReference>
<accession>A0A0W7YXN6</accession>
<proteinExistence type="inferred from homology"/>
<feature type="transmembrane region" description="Helical" evidence="13">
    <location>
        <begin position="146"/>
        <end position="166"/>
    </location>
</feature>
<gene>
    <name evidence="16" type="ORF">AS359_13490</name>
    <name evidence="15" type="ORF">B5M06_01835</name>
</gene>
<keyword evidence="11 13" id="KW-0472">Membrane</keyword>
<feature type="domain" description="Cytochrome b561 bacterial/Ni-hydrogenase" evidence="14">
    <location>
        <begin position="8"/>
        <end position="183"/>
    </location>
</feature>
<feature type="transmembrane region" description="Helical" evidence="13">
    <location>
        <begin position="12"/>
        <end position="35"/>
    </location>
</feature>